<dbReference type="EMBL" id="JFKA01000004">
    <property type="protein sequence ID" value="OSQ38525.1"/>
    <property type="molecule type" value="Genomic_DNA"/>
</dbReference>
<sequence>MGENDQKRPQASGLRAGPRPLAMHLAVEMTSWLSSRAALPLFRKQLMPWKPELTTAAESLRQEMSHHSNDVMGQAIDRAAFAQHSALHDGIRRYQAHPYRRGADDVPVIWQEGETRIFDYGAIASEVVNADIAKPGSKGAVLLVPSLVNRGYILDLNKKRSFARFLAQQGYRPLLLEWGYPGADERDFGMDDFIAGRLVMALQDMAEQTGGPMPVVGYCMGGVLAMAACLLEPALVSQLVLLATPWDFMAAGPTQARIAAAFAPTLPHMLSVHDELPVDVLQTLFSSLDPFMIGEKFRRFAAMDPSTNRAQDFVALEDWLNDGVPLTRKVAIDCLIGWYVENRPARGNWAIDGIAIDPAGVTCPTLVVIPENDRIVPPESALALFDGLDPSLRTAHRPSAGHIGMMVGSRAQGSTWQPVVDWLETA</sequence>
<dbReference type="Proteomes" id="UP000193391">
    <property type="component" value="Unassembled WGS sequence"/>
</dbReference>
<dbReference type="Pfam" id="PF00561">
    <property type="entry name" value="Abhydrolase_1"/>
    <property type="match status" value="1"/>
</dbReference>
<dbReference type="InterPro" id="IPR051321">
    <property type="entry name" value="PHA/PHB_synthase"/>
</dbReference>
<feature type="domain" description="AB hydrolase-1" evidence="1">
    <location>
        <begin position="141"/>
        <end position="408"/>
    </location>
</feature>
<dbReference type="InterPro" id="IPR029058">
    <property type="entry name" value="AB_hydrolase_fold"/>
</dbReference>
<evidence type="ECO:0000313" key="2">
    <source>
        <dbReference type="EMBL" id="OSQ38525.1"/>
    </source>
</evidence>
<dbReference type="PANTHER" id="PTHR36837">
    <property type="entry name" value="POLY(3-HYDROXYALKANOATE) POLYMERASE SUBUNIT PHAC"/>
    <property type="match status" value="1"/>
</dbReference>
<dbReference type="AlphaFoldDB" id="A0A1Y2L0A5"/>
<comment type="caution">
    <text evidence="2">The sequence shown here is derived from an EMBL/GenBank/DDBJ whole genome shotgun (WGS) entry which is preliminary data.</text>
</comment>
<proteinExistence type="predicted"/>
<dbReference type="SUPFAM" id="SSF53474">
    <property type="entry name" value="alpha/beta-Hydrolases"/>
    <property type="match status" value="1"/>
</dbReference>
<keyword evidence="3" id="KW-1185">Reference proteome</keyword>
<dbReference type="Gene3D" id="3.40.50.1820">
    <property type="entry name" value="alpha/beta hydrolase"/>
    <property type="match status" value="1"/>
</dbReference>
<protein>
    <submittedName>
        <fullName evidence="2">Poly-beta-hydroxybutyrate polymerase</fullName>
    </submittedName>
</protein>
<gene>
    <name evidence="2" type="ORF">TMES_12075</name>
</gene>
<organism evidence="2 3">
    <name type="scientific">Thalassospira mesophila</name>
    <dbReference type="NCBI Taxonomy" id="1293891"/>
    <lineage>
        <taxon>Bacteria</taxon>
        <taxon>Pseudomonadati</taxon>
        <taxon>Pseudomonadota</taxon>
        <taxon>Alphaproteobacteria</taxon>
        <taxon>Rhodospirillales</taxon>
        <taxon>Thalassospiraceae</taxon>
        <taxon>Thalassospira</taxon>
    </lineage>
</organism>
<dbReference type="InterPro" id="IPR000073">
    <property type="entry name" value="AB_hydrolase_1"/>
</dbReference>
<name>A0A1Y2L0A5_9PROT</name>
<reference evidence="2 3" key="1">
    <citation type="submission" date="2014-03" db="EMBL/GenBank/DDBJ databases">
        <title>The draft genome sequence of Thalassospira mesophila JCM 18969.</title>
        <authorList>
            <person name="Lai Q."/>
            <person name="Shao Z."/>
        </authorList>
    </citation>
    <scope>NUCLEOTIDE SEQUENCE [LARGE SCALE GENOMIC DNA]</scope>
    <source>
        <strain evidence="2 3">JCM 18969</strain>
    </source>
</reference>
<evidence type="ECO:0000313" key="3">
    <source>
        <dbReference type="Proteomes" id="UP000193391"/>
    </source>
</evidence>
<dbReference type="PANTHER" id="PTHR36837:SF2">
    <property type="entry name" value="POLY(3-HYDROXYALKANOATE) POLYMERASE SUBUNIT PHAC"/>
    <property type="match status" value="1"/>
</dbReference>
<dbReference type="STRING" id="1293891.TMES_12075"/>
<evidence type="ECO:0000259" key="1">
    <source>
        <dbReference type="Pfam" id="PF00561"/>
    </source>
</evidence>
<accession>A0A1Y2L0A5</accession>